<comment type="caution">
    <text evidence="1">The sequence shown here is derived from an EMBL/GenBank/DDBJ whole genome shotgun (WGS) entry which is preliminary data.</text>
</comment>
<dbReference type="Proteomes" id="UP001552299">
    <property type="component" value="Unassembled WGS sequence"/>
</dbReference>
<dbReference type="EMBL" id="JANQDX010000008">
    <property type="protein sequence ID" value="KAL0920164.1"/>
    <property type="molecule type" value="Genomic_DNA"/>
</dbReference>
<reference evidence="1 2" key="1">
    <citation type="journal article" date="2024" name="Plant Biotechnol. J.">
        <title>Dendrobium thyrsiflorum genome and its molecular insights into genes involved in important horticultural traits.</title>
        <authorList>
            <person name="Chen B."/>
            <person name="Wang J.Y."/>
            <person name="Zheng P.J."/>
            <person name="Li K.L."/>
            <person name="Liang Y.M."/>
            <person name="Chen X.F."/>
            <person name="Zhang C."/>
            <person name="Zhao X."/>
            <person name="He X."/>
            <person name="Zhang G.Q."/>
            <person name="Liu Z.J."/>
            <person name="Xu Q."/>
        </authorList>
    </citation>
    <scope>NUCLEOTIDE SEQUENCE [LARGE SCALE GENOMIC DNA]</scope>
    <source>
        <strain evidence="1">GZMU011</strain>
    </source>
</reference>
<evidence type="ECO:0000313" key="2">
    <source>
        <dbReference type="Proteomes" id="UP001552299"/>
    </source>
</evidence>
<gene>
    <name evidence="1" type="ORF">M5K25_009281</name>
</gene>
<proteinExistence type="predicted"/>
<accession>A0ABD0V4L8</accession>
<evidence type="ECO:0000313" key="1">
    <source>
        <dbReference type="EMBL" id="KAL0920164.1"/>
    </source>
</evidence>
<protein>
    <submittedName>
        <fullName evidence="1">Uncharacterized protein</fullName>
    </submittedName>
</protein>
<organism evidence="1 2">
    <name type="scientific">Dendrobium thyrsiflorum</name>
    <name type="common">Pinecone-like raceme dendrobium</name>
    <name type="synonym">Orchid</name>
    <dbReference type="NCBI Taxonomy" id="117978"/>
    <lineage>
        <taxon>Eukaryota</taxon>
        <taxon>Viridiplantae</taxon>
        <taxon>Streptophyta</taxon>
        <taxon>Embryophyta</taxon>
        <taxon>Tracheophyta</taxon>
        <taxon>Spermatophyta</taxon>
        <taxon>Magnoliopsida</taxon>
        <taxon>Liliopsida</taxon>
        <taxon>Asparagales</taxon>
        <taxon>Orchidaceae</taxon>
        <taxon>Epidendroideae</taxon>
        <taxon>Malaxideae</taxon>
        <taxon>Dendrobiinae</taxon>
        <taxon>Dendrobium</taxon>
    </lineage>
</organism>
<name>A0ABD0V4L8_DENTH</name>
<keyword evidence="2" id="KW-1185">Reference proteome</keyword>
<dbReference type="AlphaFoldDB" id="A0ABD0V4L8"/>
<sequence length="94" mass="10473">MDPIKIPWFRCPGPSWSRVYLVRGGSRSYLTEGSLSATMVASSKEFDAIGELTGSSHNRNLVRAPIITVYLRCHLAAKPPVRGHVSCPYWQEIV</sequence>